<keyword evidence="3" id="KW-1185">Reference proteome</keyword>
<evidence type="ECO:0000313" key="3">
    <source>
        <dbReference type="Proteomes" id="UP000715441"/>
    </source>
</evidence>
<dbReference type="InterPro" id="IPR003033">
    <property type="entry name" value="SCP2_sterol-bd_dom"/>
</dbReference>
<evidence type="ECO:0000313" key="2">
    <source>
        <dbReference type="EMBL" id="NKQ51957.1"/>
    </source>
</evidence>
<organism evidence="2 3">
    <name type="scientific">Amycolatopsis acididurans</name>
    <dbReference type="NCBI Taxonomy" id="2724524"/>
    <lineage>
        <taxon>Bacteria</taxon>
        <taxon>Bacillati</taxon>
        <taxon>Actinomycetota</taxon>
        <taxon>Actinomycetes</taxon>
        <taxon>Pseudonocardiales</taxon>
        <taxon>Pseudonocardiaceae</taxon>
        <taxon>Amycolatopsis</taxon>
    </lineage>
</organism>
<dbReference type="Pfam" id="PF02036">
    <property type="entry name" value="SCP2"/>
    <property type="match status" value="1"/>
</dbReference>
<feature type="domain" description="SCP2" evidence="1">
    <location>
        <begin position="24"/>
        <end position="114"/>
    </location>
</feature>
<dbReference type="EMBL" id="JAAXLS010000002">
    <property type="protein sequence ID" value="NKQ51957.1"/>
    <property type="molecule type" value="Genomic_DNA"/>
</dbReference>
<accession>A0ABX1IWU6</accession>
<proteinExistence type="predicted"/>
<evidence type="ECO:0000259" key="1">
    <source>
        <dbReference type="Pfam" id="PF02036"/>
    </source>
</evidence>
<dbReference type="RefSeq" id="WP_168511409.1">
    <property type="nucleotide sequence ID" value="NZ_JAAXLS010000002.1"/>
</dbReference>
<protein>
    <submittedName>
        <fullName evidence="2">SCP2 sterol-binding domain-containing protein</fullName>
    </submittedName>
</protein>
<dbReference type="Gene3D" id="3.30.1050.10">
    <property type="entry name" value="SCP2 sterol-binding domain"/>
    <property type="match status" value="1"/>
</dbReference>
<gene>
    <name evidence="2" type="ORF">HFP15_03570</name>
</gene>
<dbReference type="InterPro" id="IPR036527">
    <property type="entry name" value="SCP2_sterol-bd_dom_sf"/>
</dbReference>
<dbReference type="Proteomes" id="UP000715441">
    <property type="component" value="Unassembled WGS sequence"/>
</dbReference>
<sequence>MSGFVTVDEVNRYIGGIFEKALQDDKIGPKLIATGMRLRMNFSDPDSIVTVDFAGQKVLTGAEADIEADAVLTMSADTANRYWQGKVSLPLAMAKGKLKIGGSASQLLRLAPVAKDLYPVYVEMLKADNRQDLVVS</sequence>
<dbReference type="SUPFAM" id="SSF55718">
    <property type="entry name" value="SCP-like"/>
    <property type="match status" value="1"/>
</dbReference>
<reference evidence="2 3" key="1">
    <citation type="submission" date="2020-04" db="EMBL/GenBank/DDBJ databases">
        <title>Novel species.</title>
        <authorList>
            <person name="Teo W.F.A."/>
            <person name="Lipun K."/>
            <person name="Srisuk N."/>
            <person name="Duangmal K."/>
        </authorList>
    </citation>
    <scope>NUCLEOTIDE SEQUENCE [LARGE SCALE GENOMIC DNA]</scope>
    <source>
        <strain evidence="2 3">K13G38</strain>
    </source>
</reference>
<comment type="caution">
    <text evidence="2">The sequence shown here is derived from an EMBL/GenBank/DDBJ whole genome shotgun (WGS) entry which is preliminary data.</text>
</comment>
<name>A0ABX1IWU6_9PSEU</name>